<dbReference type="PANTHER" id="PTHR45993:SF6">
    <property type="entry name" value="C2H2-TYPE DOMAIN-CONTAINING PROTEIN"/>
    <property type="match status" value="1"/>
</dbReference>
<evidence type="ECO:0000256" key="2">
    <source>
        <dbReference type="ARBA" id="ARBA00022723"/>
    </source>
</evidence>
<evidence type="ECO:0000256" key="9">
    <source>
        <dbReference type="PROSITE-ProRule" id="PRU00042"/>
    </source>
</evidence>
<sequence length="500" mass="55041">MNSFADLKANNNASADGNRTVSMSSKEFEKSGSDEDLTRMLSMVALPKSGTSSGAPVQTSLQPSMTIGKDKIVCGSCNGCFYISELAEFLAHKRNCGSSSENAKKADNSTGSSSDLTPSGSENQSVSSPQPAIKIEEEESIKLEKLENDKEAKSPIQSEQQEESQNDVTVDVDEENPNDDEDVEADVEEVSTDGERLQLSSPVLRNELNSEGAQSRCSRSDSDVKSLSSENQLKRKYSHTIADIIPDKTARRDDSSSDVEEIASTPPNSRLATSSYPWPNTAFQPTIRGQNLNGIPGLAAHQAVNPGLMEAITRARQGVPTIPSQVNPLGLALRVQQQLQANALYNMLRQQHQVKSLQNLRQHHPTGINPRINAPPLQFPPPQSQARRRPNGHKNDRCEYCGKVFKNTSNLTVHRRMHTGERPYKCKLCDYACAQSSKLTRHMKTHGSSREHQHKCEICGVPFAVFSTLEKHMKKEHADQLNERMHGHFLTSAQNGSPSK</sequence>
<keyword evidence="13" id="KW-1185">Reference proteome</keyword>
<dbReference type="SUPFAM" id="SSF57667">
    <property type="entry name" value="beta-beta-alpha zinc fingers"/>
    <property type="match status" value="2"/>
</dbReference>
<dbReference type="InterPro" id="IPR056438">
    <property type="entry name" value="Znf-C2H2_CTCF"/>
</dbReference>
<feature type="region of interest" description="Disordered" evidence="10">
    <location>
        <begin position="1"/>
        <end position="40"/>
    </location>
</feature>
<evidence type="ECO:0000256" key="3">
    <source>
        <dbReference type="ARBA" id="ARBA00022737"/>
    </source>
</evidence>
<feature type="compositionally biased region" description="Polar residues" evidence="10">
    <location>
        <begin position="265"/>
        <end position="276"/>
    </location>
</feature>
<keyword evidence="8" id="KW-0539">Nucleus</keyword>
<dbReference type="InterPro" id="IPR051497">
    <property type="entry name" value="Dev/Hematopoietic_TF"/>
</dbReference>
<evidence type="ECO:0000256" key="6">
    <source>
        <dbReference type="ARBA" id="ARBA00023015"/>
    </source>
</evidence>
<keyword evidence="5" id="KW-0862">Zinc</keyword>
<evidence type="ECO:0000256" key="8">
    <source>
        <dbReference type="ARBA" id="ARBA00023242"/>
    </source>
</evidence>
<evidence type="ECO:0000313" key="13">
    <source>
        <dbReference type="Proteomes" id="UP001158576"/>
    </source>
</evidence>
<feature type="compositionally biased region" description="Basic and acidic residues" evidence="10">
    <location>
        <begin position="26"/>
        <end position="38"/>
    </location>
</feature>
<feature type="domain" description="C2H2-type" evidence="11">
    <location>
        <begin position="454"/>
        <end position="482"/>
    </location>
</feature>
<reference evidence="12 13" key="1">
    <citation type="submission" date="2021-04" db="EMBL/GenBank/DDBJ databases">
        <authorList>
            <person name="Bliznina A."/>
        </authorList>
    </citation>
    <scope>NUCLEOTIDE SEQUENCE [LARGE SCALE GENOMIC DNA]</scope>
</reference>
<feature type="region of interest" description="Disordered" evidence="10">
    <location>
        <begin position="97"/>
        <end position="232"/>
    </location>
</feature>
<evidence type="ECO:0000256" key="7">
    <source>
        <dbReference type="ARBA" id="ARBA00023163"/>
    </source>
</evidence>
<feature type="region of interest" description="Disordered" evidence="10">
    <location>
        <begin position="244"/>
        <end position="276"/>
    </location>
</feature>
<dbReference type="Pfam" id="PF00096">
    <property type="entry name" value="zf-C2H2"/>
    <property type="match status" value="2"/>
</dbReference>
<evidence type="ECO:0000256" key="4">
    <source>
        <dbReference type="ARBA" id="ARBA00022771"/>
    </source>
</evidence>
<feature type="compositionally biased region" description="Basic and acidic residues" evidence="10">
    <location>
        <begin position="140"/>
        <end position="153"/>
    </location>
</feature>
<dbReference type="InterPro" id="IPR013087">
    <property type="entry name" value="Znf_C2H2_type"/>
</dbReference>
<keyword evidence="3" id="KW-0677">Repeat</keyword>
<keyword evidence="6" id="KW-0805">Transcription regulation</keyword>
<accession>A0ABN7SRU7</accession>
<dbReference type="Gene3D" id="3.30.160.60">
    <property type="entry name" value="Classic Zinc Finger"/>
    <property type="match status" value="2"/>
</dbReference>
<evidence type="ECO:0000256" key="10">
    <source>
        <dbReference type="SAM" id="MobiDB-lite"/>
    </source>
</evidence>
<feature type="region of interest" description="Disordered" evidence="10">
    <location>
        <begin position="356"/>
        <end position="395"/>
    </location>
</feature>
<dbReference type="Pfam" id="PF23611">
    <property type="entry name" value="zf-C2H2_16"/>
    <property type="match status" value="1"/>
</dbReference>
<feature type="compositionally biased region" description="Acidic residues" evidence="10">
    <location>
        <begin position="160"/>
        <end position="192"/>
    </location>
</feature>
<dbReference type="SMART" id="SM00355">
    <property type="entry name" value="ZnF_C2H2"/>
    <property type="match status" value="3"/>
</dbReference>
<feature type="domain" description="C2H2-type" evidence="11">
    <location>
        <begin position="424"/>
        <end position="451"/>
    </location>
</feature>
<dbReference type="PROSITE" id="PS50157">
    <property type="entry name" value="ZINC_FINGER_C2H2_2"/>
    <property type="match status" value="3"/>
</dbReference>
<comment type="subcellular location">
    <subcellularLocation>
        <location evidence="1">Nucleus</location>
    </subcellularLocation>
</comment>
<dbReference type="EMBL" id="OU015566">
    <property type="protein sequence ID" value="CAG5105825.1"/>
    <property type="molecule type" value="Genomic_DNA"/>
</dbReference>
<feature type="compositionally biased region" description="Basic and acidic residues" evidence="10">
    <location>
        <begin position="245"/>
        <end position="255"/>
    </location>
</feature>
<protein>
    <submittedName>
        <fullName evidence="12">Oidioi.mRNA.OKI2018_I69.chr1.g2488.t3.cds</fullName>
    </submittedName>
</protein>
<evidence type="ECO:0000256" key="1">
    <source>
        <dbReference type="ARBA" id="ARBA00004123"/>
    </source>
</evidence>
<proteinExistence type="predicted"/>
<feature type="compositionally biased region" description="Polar residues" evidence="10">
    <location>
        <begin position="198"/>
        <end position="217"/>
    </location>
</feature>
<keyword evidence="4 9" id="KW-0863">Zinc-finger</keyword>
<dbReference type="Proteomes" id="UP001158576">
    <property type="component" value="Chromosome 1"/>
</dbReference>
<dbReference type="InterPro" id="IPR036236">
    <property type="entry name" value="Znf_C2H2_sf"/>
</dbReference>
<feature type="compositionally biased region" description="Polar residues" evidence="10">
    <location>
        <begin position="108"/>
        <end position="130"/>
    </location>
</feature>
<feature type="domain" description="C2H2-type" evidence="11">
    <location>
        <begin position="396"/>
        <end position="423"/>
    </location>
</feature>
<gene>
    <name evidence="12" type="ORF">OKIOD_LOCUS11253</name>
</gene>
<name>A0ABN7SRU7_OIKDI</name>
<dbReference type="PROSITE" id="PS00028">
    <property type="entry name" value="ZINC_FINGER_C2H2_1"/>
    <property type="match status" value="3"/>
</dbReference>
<organism evidence="12 13">
    <name type="scientific">Oikopleura dioica</name>
    <name type="common">Tunicate</name>
    <dbReference type="NCBI Taxonomy" id="34765"/>
    <lineage>
        <taxon>Eukaryota</taxon>
        <taxon>Metazoa</taxon>
        <taxon>Chordata</taxon>
        <taxon>Tunicata</taxon>
        <taxon>Appendicularia</taxon>
        <taxon>Copelata</taxon>
        <taxon>Oikopleuridae</taxon>
        <taxon>Oikopleura</taxon>
    </lineage>
</organism>
<keyword evidence="7" id="KW-0804">Transcription</keyword>
<feature type="compositionally biased region" description="Polar residues" evidence="10">
    <location>
        <begin position="1"/>
        <end position="25"/>
    </location>
</feature>
<keyword evidence="2" id="KW-0479">Metal-binding</keyword>
<dbReference type="PANTHER" id="PTHR45993">
    <property type="entry name" value="B-CELL LYMPHOMA/LEUKEMIA 11"/>
    <property type="match status" value="1"/>
</dbReference>
<evidence type="ECO:0000256" key="5">
    <source>
        <dbReference type="ARBA" id="ARBA00022833"/>
    </source>
</evidence>
<evidence type="ECO:0000259" key="11">
    <source>
        <dbReference type="PROSITE" id="PS50157"/>
    </source>
</evidence>
<evidence type="ECO:0000313" key="12">
    <source>
        <dbReference type="EMBL" id="CAG5105825.1"/>
    </source>
</evidence>